<organism evidence="2 3">
    <name type="scientific">Azomonas agilis</name>
    <dbReference type="NCBI Taxonomy" id="116849"/>
    <lineage>
        <taxon>Bacteria</taxon>
        <taxon>Pseudomonadati</taxon>
        <taxon>Pseudomonadota</taxon>
        <taxon>Gammaproteobacteria</taxon>
        <taxon>Pseudomonadales</taxon>
        <taxon>Pseudomonadaceae</taxon>
        <taxon>Azomonas</taxon>
    </lineage>
</organism>
<keyword evidence="1" id="KW-1133">Transmembrane helix</keyword>
<keyword evidence="1" id="KW-0472">Membrane</keyword>
<proteinExistence type="predicted"/>
<reference evidence="2 3" key="1">
    <citation type="submission" date="2019-07" db="EMBL/GenBank/DDBJ databases">
        <title>Genomic Encyclopedia of Type Strains, Phase I: the one thousand microbial genomes (KMG-I) project.</title>
        <authorList>
            <person name="Kyrpides N."/>
        </authorList>
    </citation>
    <scope>NUCLEOTIDE SEQUENCE [LARGE SCALE GENOMIC DNA]</scope>
    <source>
        <strain evidence="2 3">DSM 375</strain>
    </source>
</reference>
<protein>
    <recommendedName>
        <fullName evidence="4">Oxalate:formate antiporter</fullName>
    </recommendedName>
</protein>
<evidence type="ECO:0008006" key="4">
    <source>
        <dbReference type="Google" id="ProtNLM"/>
    </source>
</evidence>
<dbReference type="Proteomes" id="UP000319627">
    <property type="component" value="Unassembled WGS sequence"/>
</dbReference>
<evidence type="ECO:0000313" key="2">
    <source>
        <dbReference type="EMBL" id="TWH76778.1"/>
    </source>
</evidence>
<accession>A0A562J0Q8</accession>
<gene>
    <name evidence="2" type="ORF">LX59_00823</name>
</gene>
<dbReference type="AlphaFoldDB" id="A0A562J0Q8"/>
<sequence>MTTSSTLIDTTTSTSGDNSQKVLAILFWAYVSIPLAWGIFQTLKKAMALFS</sequence>
<comment type="caution">
    <text evidence="2">The sequence shown here is derived from an EMBL/GenBank/DDBJ whole genome shotgun (WGS) entry which is preliminary data.</text>
</comment>
<keyword evidence="1" id="KW-0812">Transmembrane</keyword>
<feature type="transmembrane region" description="Helical" evidence="1">
    <location>
        <begin position="22"/>
        <end position="40"/>
    </location>
</feature>
<dbReference type="OrthoDB" id="887260at2"/>
<keyword evidence="3" id="KW-1185">Reference proteome</keyword>
<name>A0A562J0Q8_9GAMM</name>
<evidence type="ECO:0000256" key="1">
    <source>
        <dbReference type="SAM" id="Phobius"/>
    </source>
</evidence>
<evidence type="ECO:0000313" key="3">
    <source>
        <dbReference type="Proteomes" id="UP000319627"/>
    </source>
</evidence>
<dbReference type="EMBL" id="VLKG01000002">
    <property type="protein sequence ID" value="TWH76778.1"/>
    <property type="molecule type" value="Genomic_DNA"/>
</dbReference>